<dbReference type="PATRIC" id="fig|29556.3.peg.176"/>
<dbReference type="InterPro" id="IPR036390">
    <property type="entry name" value="WH_DNA-bd_sf"/>
</dbReference>
<dbReference type="Pfam" id="PF13749">
    <property type="entry name" value="HATPase_c_4"/>
    <property type="match status" value="1"/>
</dbReference>
<dbReference type="PANTHER" id="PTHR30595">
    <property type="entry name" value="GLPR-RELATED TRANSCRIPTIONAL REPRESSOR"/>
    <property type="match status" value="1"/>
</dbReference>
<accession>A0A0D5ZJJ3</accession>
<dbReference type="EMBL" id="CP011021">
    <property type="protein sequence ID" value="AKA49830.1"/>
    <property type="molecule type" value="Genomic_DNA"/>
</dbReference>
<dbReference type="InterPro" id="IPR007421">
    <property type="entry name" value="Schlafen_AlbA_2_dom"/>
</dbReference>
<dbReference type="HOGENOM" id="CLU_024970_3_0_14"/>
<evidence type="ECO:0000313" key="2">
    <source>
        <dbReference type="EMBL" id="AKA49830.1"/>
    </source>
</evidence>
<dbReference type="SUPFAM" id="SSF46785">
    <property type="entry name" value="Winged helix' DNA-binding domain"/>
    <property type="match status" value="1"/>
</dbReference>
<reference evidence="2 3" key="1">
    <citation type="journal article" date="2015" name="Genome Announc.">
        <title>Complete Genome Sequence of Mycoplasma meleagridis, a Possible Emerging Pathogen in Chickens.</title>
        <authorList>
            <person name="Abolnik C."/>
        </authorList>
    </citation>
    <scope>NUCLEOTIDE SEQUENCE [LARGE SCALE GENOMIC DNA]</scope>
    <source>
        <strain evidence="2 3">B2096 8B</strain>
    </source>
</reference>
<dbReference type="AlphaFoldDB" id="A0A0D5ZJJ3"/>
<dbReference type="Gene3D" id="3.30.950.30">
    <property type="entry name" value="Schlafen, AAA domain"/>
    <property type="match status" value="1"/>
</dbReference>
<feature type="domain" description="Schlafen AlbA-2" evidence="1">
    <location>
        <begin position="6"/>
        <end position="117"/>
    </location>
</feature>
<dbReference type="Gene3D" id="3.30.565.60">
    <property type="match status" value="1"/>
</dbReference>
<evidence type="ECO:0000259" key="1">
    <source>
        <dbReference type="Pfam" id="PF04326"/>
    </source>
</evidence>
<dbReference type="KEGG" id="mgb:VO56_00890"/>
<dbReference type="Proteomes" id="UP000032722">
    <property type="component" value="Chromosome"/>
</dbReference>
<protein>
    <recommendedName>
        <fullName evidence="1">Schlafen AlbA-2 domain-containing protein</fullName>
    </recommendedName>
</protein>
<gene>
    <name evidence="2" type="ORF">VO56_00890</name>
</gene>
<evidence type="ECO:0000313" key="3">
    <source>
        <dbReference type="Proteomes" id="UP000032722"/>
    </source>
</evidence>
<dbReference type="InterPro" id="IPR036388">
    <property type="entry name" value="WH-like_DNA-bd_sf"/>
</dbReference>
<dbReference type="InterPro" id="IPR038461">
    <property type="entry name" value="Schlafen_AlbA_2_dom_sf"/>
</dbReference>
<dbReference type="Gene3D" id="1.10.10.10">
    <property type="entry name" value="Winged helix-like DNA-binding domain superfamily/Winged helix DNA-binding domain"/>
    <property type="match status" value="1"/>
</dbReference>
<proteinExistence type="predicted"/>
<dbReference type="Pfam" id="PF13412">
    <property type="entry name" value="HTH_24"/>
    <property type="match status" value="1"/>
</dbReference>
<dbReference type="PANTHER" id="PTHR30595:SF6">
    <property type="entry name" value="SCHLAFEN ALBA-2 DOMAIN-CONTAINING PROTEIN"/>
    <property type="match status" value="1"/>
</dbReference>
<organism evidence="3">
    <name type="scientific">Mycoplasmopsis gallinacea</name>
    <dbReference type="NCBI Taxonomy" id="29556"/>
    <lineage>
        <taxon>Bacteria</taxon>
        <taxon>Bacillati</taxon>
        <taxon>Mycoplasmatota</taxon>
        <taxon>Mycoplasmoidales</taxon>
        <taxon>Metamycoplasmataceae</taxon>
        <taxon>Mycoplasmopsis</taxon>
    </lineage>
</organism>
<sequence>MNIGKENEQIEFKESLNNLEDGLKGIVAILNKHNKGTLYFGVRDDGEVIGGDFTSQKIREIHNHIQQKIEPKIYPEIKLVDAENGKQYIKIEFSGKGVFCYKGVFYKRVADKNVKMDYNEIQKMFFKTNYANWETLAVAKTTVNDLDPDRFESFVNFLKFNKPDKFQNLSNEEILIKLNLMDKEDKNLTNAGNLLFSKNEPIRLYLKLLNDDNTVSDYQIKSGNIFDLIEHSVEFITNNINSKYTIVGLERQHEYEIPLEAIREIVVNSFAHADYLQINSHTINISKKMVEIWTPGSYYHDITPEDFAKIVSNSKVRNHVISNVLVLWNKMESLASGFAATYNLCKKGNINLDYDIRTEEFVFRFLRKNEYKLNKTERSILLLIKANPSISSKEIGEQINLSQRQVQRILKRLTDEYCVQKNEVNNKTNWEVLISL</sequence>
<name>A0A0D5ZJJ3_9BACT</name>
<dbReference type="InterPro" id="IPR038475">
    <property type="entry name" value="RecG_C_sf"/>
</dbReference>
<dbReference type="Pfam" id="PF04326">
    <property type="entry name" value="SLFN_AlbA_2"/>
    <property type="match status" value="1"/>
</dbReference>